<organism evidence="2 3">
    <name type="scientific">Cirrhinus molitorella</name>
    <name type="common">mud carp</name>
    <dbReference type="NCBI Taxonomy" id="172907"/>
    <lineage>
        <taxon>Eukaryota</taxon>
        <taxon>Metazoa</taxon>
        <taxon>Chordata</taxon>
        <taxon>Craniata</taxon>
        <taxon>Vertebrata</taxon>
        <taxon>Euteleostomi</taxon>
        <taxon>Actinopterygii</taxon>
        <taxon>Neopterygii</taxon>
        <taxon>Teleostei</taxon>
        <taxon>Ostariophysi</taxon>
        <taxon>Cypriniformes</taxon>
        <taxon>Cyprinidae</taxon>
        <taxon>Labeoninae</taxon>
        <taxon>Labeonini</taxon>
        <taxon>Cirrhinus</taxon>
    </lineage>
</organism>
<reference evidence="2 3" key="1">
    <citation type="submission" date="2023-09" db="EMBL/GenBank/DDBJ databases">
        <authorList>
            <person name="Wang M."/>
        </authorList>
    </citation>
    <scope>NUCLEOTIDE SEQUENCE [LARGE SCALE GENOMIC DNA]</scope>
    <source>
        <strain evidence="2">GT-2023</strain>
        <tissue evidence="2">Liver</tissue>
    </source>
</reference>
<evidence type="ECO:0000256" key="1">
    <source>
        <dbReference type="SAM" id="MobiDB-lite"/>
    </source>
</evidence>
<dbReference type="EMBL" id="JAYMGO010000014">
    <property type="protein sequence ID" value="KAL1261991.1"/>
    <property type="molecule type" value="Genomic_DNA"/>
</dbReference>
<name>A0ABR3MCF7_9TELE</name>
<gene>
    <name evidence="2" type="ORF">QQF64_007256</name>
</gene>
<comment type="caution">
    <text evidence="2">The sequence shown here is derived from an EMBL/GenBank/DDBJ whole genome shotgun (WGS) entry which is preliminary data.</text>
</comment>
<keyword evidence="3" id="KW-1185">Reference proteome</keyword>
<accession>A0ABR3MCF7</accession>
<evidence type="ECO:0000313" key="2">
    <source>
        <dbReference type="EMBL" id="KAL1261991.1"/>
    </source>
</evidence>
<feature type="region of interest" description="Disordered" evidence="1">
    <location>
        <begin position="70"/>
        <end position="94"/>
    </location>
</feature>
<dbReference type="Proteomes" id="UP001558613">
    <property type="component" value="Unassembled WGS sequence"/>
</dbReference>
<protein>
    <submittedName>
        <fullName evidence="2">Uncharacterized protein</fullName>
    </submittedName>
</protein>
<sequence>MCHLIGRGIASVLYDVNTVVYLQPIKQLVRRERAHLEATNIASLKLKTCIPGAKALRAAMPSGHSTSIYPGIRIPTAVPHPPSSRGSSENRRTS</sequence>
<proteinExistence type="predicted"/>
<evidence type="ECO:0000313" key="3">
    <source>
        <dbReference type="Proteomes" id="UP001558613"/>
    </source>
</evidence>